<sequence>MWRSLHIHTRGLCFSKRFRWKLQREVSASTIGPDPVAGYWSSLHTKYAVLPASTIGLNPFAGY</sequence>
<evidence type="ECO:0000313" key="2">
    <source>
        <dbReference type="Proteomes" id="UP000606580"/>
    </source>
</evidence>
<organism evidence="1 2">
    <name type="scientific">Candidatus Ethanoperedens thermophilum</name>
    <dbReference type="NCBI Taxonomy" id="2766897"/>
    <lineage>
        <taxon>Archaea</taxon>
        <taxon>Methanobacteriati</taxon>
        <taxon>Methanobacteriota</taxon>
        <taxon>Stenosarchaea group</taxon>
        <taxon>Methanomicrobia</taxon>
        <taxon>Methanosarcinales</taxon>
        <taxon>Methanosarcinales incertae sedis</taxon>
        <taxon>GOM Arc I cluster</taxon>
        <taxon>Candidatus Ethanoperedens</taxon>
    </lineage>
</organism>
<proteinExistence type="predicted"/>
<comment type="caution">
    <text evidence="1">The sequence shown here is derived from an EMBL/GenBank/DDBJ whole genome shotgun (WGS) entry which is preliminary data.</text>
</comment>
<dbReference type="Proteomes" id="UP000606580">
    <property type="component" value="Unassembled WGS sequence"/>
</dbReference>
<accession>A0A848D6X9</accession>
<protein>
    <submittedName>
        <fullName evidence="1">Uncharacterized protein</fullName>
    </submittedName>
</protein>
<evidence type="ECO:0000313" key="1">
    <source>
        <dbReference type="EMBL" id="NMG82616.1"/>
    </source>
</evidence>
<reference evidence="1" key="1">
    <citation type="journal article" date="2020" name="MBio">
        <title>'Candidatus Ethanoperedens,' a Thermophilic Genus of Archaea Mediating the Anaerobic Oxidation of Ethane.</title>
        <authorList>
            <person name="Hahn C.J."/>
            <person name="Laso-Perez R."/>
            <person name="Vulcano F."/>
            <person name="Vaziourakis K.M."/>
            <person name="Stokke R."/>
            <person name="Steen I.H."/>
            <person name="Teske A."/>
            <person name="Boetius A."/>
            <person name="Liebeke M."/>
            <person name="Amann R."/>
            <person name="Knittel K."/>
            <person name="Wegener G."/>
        </authorList>
    </citation>
    <scope>NUCLEOTIDE SEQUENCE</scope>
    <source>
        <strain evidence="1">GoM-Arc1-LC-WB58</strain>
    </source>
</reference>
<name>A0A848D6X9_9EURY</name>
<gene>
    <name evidence="1" type="ORF">GIS02_00210</name>
</gene>
<dbReference type="EMBL" id="WNEG01000009">
    <property type="protein sequence ID" value="NMG82616.1"/>
    <property type="molecule type" value="Genomic_DNA"/>
</dbReference>
<dbReference type="AlphaFoldDB" id="A0A848D6X9"/>